<evidence type="ECO:0000256" key="1">
    <source>
        <dbReference type="SAM" id="MobiDB-lite"/>
    </source>
</evidence>
<keyword evidence="3" id="KW-1185">Reference proteome</keyword>
<name>A0A9Q1ERK3_SYNKA</name>
<evidence type="ECO:0000313" key="3">
    <source>
        <dbReference type="Proteomes" id="UP001152622"/>
    </source>
</evidence>
<comment type="caution">
    <text evidence="2">The sequence shown here is derived from an EMBL/GenBank/DDBJ whole genome shotgun (WGS) entry which is preliminary data.</text>
</comment>
<protein>
    <submittedName>
        <fullName evidence="2">Uncharacterized protein</fullName>
    </submittedName>
</protein>
<reference evidence="2" key="1">
    <citation type="journal article" date="2023" name="Science">
        <title>Genome structures resolve the early diversification of teleost fishes.</title>
        <authorList>
            <person name="Parey E."/>
            <person name="Louis A."/>
            <person name="Montfort J."/>
            <person name="Bouchez O."/>
            <person name="Roques C."/>
            <person name="Iampietro C."/>
            <person name="Lluch J."/>
            <person name="Castinel A."/>
            <person name="Donnadieu C."/>
            <person name="Desvignes T."/>
            <person name="Floi Bucao C."/>
            <person name="Jouanno E."/>
            <person name="Wen M."/>
            <person name="Mejri S."/>
            <person name="Dirks R."/>
            <person name="Jansen H."/>
            <person name="Henkel C."/>
            <person name="Chen W.J."/>
            <person name="Zahm M."/>
            <person name="Cabau C."/>
            <person name="Klopp C."/>
            <person name="Thompson A.W."/>
            <person name="Robinson-Rechavi M."/>
            <person name="Braasch I."/>
            <person name="Lecointre G."/>
            <person name="Bobe J."/>
            <person name="Postlethwait J.H."/>
            <person name="Berthelot C."/>
            <person name="Roest Crollius H."/>
            <person name="Guiguen Y."/>
        </authorList>
    </citation>
    <scope>NUCLEOTIDE SEQUENCE</scope>
    <source>
        <strain evidence="2">WJC10195</strain>
    </source>
</reference>
<sequence>MSVRKRRACDWYRDLGTVYCVNNAGGDAPTLRRGQRAEPKDEASPLRQTGTSMTARGAPPRGGLAHRELREGGCKQGISLTRCIGSAGRSRAGPDASQEQTRQQMGPCGVNPSCAAPAFSFQEGRN</sequence>
<feature type="region of interest" description="Disordered" evidence="1">
    <location>
        <begin position="85"/>
        <end position="126"/>
    </location>
</feature>
<feature type="compositionally biased region" description="Basic and acidic residues" evidence="1">
    <location>
        <begin position="35"/>
        <end position="44"/>
    </location>
</feature>
<evidence type="ECO:0000313" key="2">
    <source>
        <dbReference type="EMBL" id="KAJ8343725.1"/>
    </source>
</evidence>
<dbReference type="Proteomes" id="UP001152622">
    <property type="component" value="Chromosome 13"/>
</dbReference>
<dbReference type="AlphaFoldDB" id="A0A9Q1ERK3"/>
<feature type="region of interest" description="Disordered" evidence="1">
    <location>
        <begin position="26"/>
        <end position="66"/>
    </location>
</feature>
<organism evidence="2 3">
    <name type="scientific">Synaphobranchus kaupii</name>
    <name type="common">Kaup's arrowtooth eel</name>
    <dbReference type="NCBI Taxonomy" id="118154"/>
    <lineage>
        <taxon>Eukaryota</taxon>
        <taxon>Metazoa</taxon>
        <taxon>Chordata</taxon>
        <taxon>Craniata</taxon>
        <taxon>Vertebrata</taxon>
        <taxon>Euteleostomi</taxon>
        <taxon>Actinopterygii</taxon>
        <taxon>Neopterygii</taxon>
        <taxon>Teleostei</taxon>
        <taxon>Anguilliformes</taxon>
        <taxon>Synaphobranchidae</taxon>
        <taxon>Synaphobranchus</taxon>
    </lineage>
</organism>
<accession>A0A9Q1ERK3</accession>
<gene>
    <name evidence="2" type="ORF">SKAU_G00310540</name>
</gene>
<dbReference type="EMBL" id="JAINUF010000013">
    <property type="protein sequence ID" value="KAJ8343725.1"/>
    <property type="molecule type" value="Genomic_DNA"/>
</dbReference>
<proteinExistence type="predicted"/>